<dbReference type="AlphaFoldDB" id="A0A193LC74"/>
<feature type="compositionally biased region" description="Low complexity" evidence="1">
    <location>
        <begin position="80"/>
        <end position="92"/>
    </location>
</feature>
<accession>A0A193LC74</accession>
<proteinExistence type="predicted"/>
<evidence type="ECO:0000313" key="3">
    <source>
        <dbReference type="EMBL" id="ANO49999.1"/>
    </source>
</evidence>
<dbReference type="Proteomes" id="UP000092695">
    <property type="component" value="Chromosome"/>
</dbReference>
<keyword evidence="4" id="KW-1185">Reference proteome</keyword>
<dbReference type="EMBL" id="CP016268">
    <property type="protein sequence ID" value="ANO49999.1"/>
    <property type="molecule type" value="Genomic_DNA"/>
</dbReference>
<dbReference type="STRING" id="1548547.BA177_01080"/>
<protein>
    <recommendedName>
        <fullName evidence="5">Cobalt transporter</fullName>
    </recommendedName>
</protein>
<gene>
    <name evidence="3" type="ORF">BA177_01080</name>
</gene>
<name>A0A193LC74_9GAMM</name>
<reference evidence="3 4" key="1">
    <citation type="submission" date="2016-06" db="EMBL/GenBank/DDBJ databases">
        <title>Complete genome sequence of a deep-branching marine Gamma Proteobacterium Woeseia oceani type strain XK5.</title>
        <authorList>
            <person name="Mu D."/>
            <person name="Du Z."/>
        </authorList>
    </citation>
    <scope>NUCLEOTIDE SEQUENCE [LARGE SCALE GENOMIC DNA]</scope>
    <source>
        <strain evidence="3 4">XK5</strain>
    </source>
</reference>
<keyword evidence="2" id="KW-0732">Signal</keyword>
<organism evidence="3 4">
    <name type="scientific">Woeseia oceani</name>
    <dbReference type="NCBI Taxonomy" id="1548547"/>
    <lineage>
        <taxon>Bacteria</taxon>
        <taxon>Pseudomonadati</taxon>
        <taxon>Pseudomonadota</taxon>
        <taxon>Gammaproteobacteria</taxon>
        <taxon>Woeseiales</taxon>
        <taxon>Woeseiaceae</taxon>
        <taxon>Woeseia</taxon>
    </lineage>
</organism>
<sequence>MQHAVCQLVLISVLFLSLDSAADRVSDGHPHGGMDDVNGTLALCLAPTLDDEEHNDIDENHCEHCCHGHASSIAMDAGKNAAPNPAASASRRLSQLNARDGTAPPTPPPNA</sequence>
<evidence type="ECO:0000256" key="1">
    <source>
        <dbReference type="SAM" id="MobiDB-lite"/>
    </source>
</evidence>
<evidence type="ECO:0000313" key="4">
    <source>
        <dbReference type="Proteomes" id="UP000092695"/>
    </source>
</evidence>
<evidence type="ECO:0008006" key="5">
    <source>
        <dbReference type="Google" id="ProtNLM"/>
    </source>
</evidence>
<feature type="region of interest" description="Disordered" evidence="1">
    <location>
        <begin position="76"/>
        <end position="111"/>
    </location>
</feature>
<feature type="chain" id="PRO_5008260065" description="Cobalt transporter" evidence="2">
    <location>
        <begin position="23"/>
        <end position="111"/>
    </location>
</feature>
<feature type="signal peptide" evidence="2">
    <location>
        <begin position="1"/>
        <end position="22"/>
    </location>
</feature>
<evidence type="ECO:0000256" key="2">
    <source>
        <dbReference type="SAM" id="SignalP"/>
    </source>
</evidence>
<dbReference type="KEGG" id="woc:BA177_01080"/>